<evidence type="ECO:0000313" key="2">
    <source>
        <dbReference type="EMBL" id="KEP27467.1"/>
    </source>
</evidence>
<feature type="domain" description="NAD(P)-binding" evidence="1">
    <location>
        <begin position="7"/>
        <end position="191"/>
    </location>
</feature>
<sequence>MNVLVAGANGHTGRLVIRYLKEKGHEPLALIRDEKQADALKELGATPVIGDLEKDVTSAVKQAEAVIFAAGSGSKTGADKTIAVDQEGAKRLIDTAKKENIQHFVMLSSYNADDPNQGKGQGSMEIYYEAKRKADEHLKQSGLSYTIVRPGALLHEEKAGKIEAAAHIPDDQNIEISREDVAIVLVESLTESNVKNKSFDLIKGDKPIEQALRTL</sequence>
<organism evidence="2 3">
    <name type="scientific">Bacillus zhangzhouensis</name>
    <dbReference type="NCBI Taxonomy" id="1178540"/>
    <lineage>
        <taxon>Bacteria</taxon>
        <taxon>Bacillati</taxon>
        <taxon>Bacillota</taxon>
        <taxon>Bacilli</taxon>
        <taxon>Bacillales</taxon>
        <taxon>Bacillaceae</taxon>
        <taxon>Bacillus</taxon>
    </lineage>
</organism>
<dbReference type="PANTHER" id="PTHR15020">
    <property type="entry name" value="FLAVIN REDUCTASE-RELATED"/>
    <property type="match status" value="1"/>
</dbReference>
<dbReference type="Pfam" id="PF13460">
    <property type="entry name" value="NAD_binding_10"/>
    <property type="match status" value="1"/>
</dbReference>
<reference evidence="2 3" key="1">
    <citation type="submission" date="2012-09" db="EMBL/GenBank/DDBJ databases">
        <title>Genome Sequence of Bacillus sp. DW5-4.</title>
        <authorList>
            <person name="Lai Q."/>
            <person name="Liu Y."/>
            <person name="Shao Z."/>
        </authorList>
    </citation>
    <scope>NUCLEOTIDE SEQUENCE [LARGE SCALE GENOMIC DNA]</scope>
    <source>
        <strain evidence="2 3">DW5-4</strain>
    </source>
</reference>
<dbReference type="Proteomes" id="UP000028091">
    <property type="component" value="Unassembled WGS sequence"/>
</dbReference>
<dbReference type="InterPro" id="IPR036291">
    <property type="entry name" value="NAD(P)-bd_dom_sf"/>
</dbReference>
<dbReference type="Gene3D" id="3.40.50.720">
    <property type="entry name" value="NAD(P)-binding Rossmann-like Domain"/>
    <property type="match status" value="1"/>
</dbReference>
<protein>
    <submittedName>
        <fullName evidence="2">NAD-dependent dehydratase</fullName>
    </submittedName>
</protein>
<evidence type="ECO:0000313" key="3">
    <source>
        <dbReference type="Proteomes" id="UP000028091"/>
    </source>
</evidence>
<dbReference type="EMBL" id="JOTP01000004">
    <property type="protein sequence ID" value="KEP27467.1"/>
    <property type="molecule type" value="Genomic_DNA"/>
</dbReference>
<dbReference type="OrthoDB" id="9803892at2"/>
<accession>A0A081LDZ1</accession>
<dbReference type="AlphaFoldDB" id="A0A081LDZ1"/>
<dbReference type="PANTHER" id="PTHR15020:SF50">
    <property type="entry name" value="UPF0659 PROTEIN YMR090W"/>
    <property type="match status" value="1"/>
</dbReference>
<gene>
    <name evidence="2" type="ORF">BA70_14165</name>
</gene>
<dbReference type="CDD" id="cd05243">
    <property type="entry name" value="SDR_a5"/>
    <property type="match status" value="1"/>
</dbReference>
<name>A0A081LDZ1_9BACI</name>
<dbReference type="SUPFAM" id="SSF51735">
    <property type="entry name" value="NAD(P)-binding Rossmann-fold domains"/>
    <property type="match status" value="1"/>
</dbReference>
<keyword evidence="3" id="KW-1185">Reference proteome</keyword>
<dbReference type="InterPro" id="IPR016040">
    <property type="entry name" value="NAD(P)-bd_dom"/>
</dbReference>
<dbReference type="eggNOG" id="COG0702">
    <property type="taxonomic scope" value="Bacteria"/>
</dbReference>
<comment type="caution">
    <text evidence="2">The sequence shown here is derived from an EMBL/GenBank/DDBJ whole genome shotgun (WGS) entry which is preliminary data.</text>
</comment>
<proteinExistence type="predicted"/>
<evidence type="ECO:0000259" key="1">
    <source>
        <dbReference type="Pfam" id="PF13460"/>
    </source>
</evidence>
<dbReference type="RefSeq" id="WP_034319249.1">
    <property type="nucleotide sequence ID" value="NZ_JOTP01000004.1"/>
</dbReference>